<keyword evidence="3" id="KW-1185">Reference proteome</keyword>
<dbReference type="InterPro" id="IPR036188">
    <property type="entry name" value="FAD/NAD-bd_sf"/>
</dbReference>
<dbReference type="PRINTS" id="PR00420">
    <property type="entry name" value="RNGMNOXGNASE"/>
</dbReference>
<protein>
    <submittedName>
        <fullName evidence="2">NAD(P)/FAD-dependent oxidoreductase</fullName>
    </submittedName>
</protein>
<sequence>MMMNNKMFDAIVVGARCAGSNTATRLAQAGFEVLLVDRSFFPSDVISTHTIFNNTVHCLREIGVLDKLLETDTPAMTHCRLQHDDVVIEGVMPSYQGESNSYCFRRTHFDKILLDHAISHDNVTAVEGFRVTELIREGDKIVGIRGRDRENNVSEYYGKIVIGADGRTSTIRREAGAVQKTATPTEWATYYGYFEGVHNFDHIQFEISTNSEYRAYVFPTSDKQHVIVANVPLKDTRWMNGFKTEPEQAIRELYAEYFPRQAERIADSVLVEPMKGIIAYDNYWYEGMGDGFALVGDAVCFKDPGLGQGMHDAVFGAKILAEVLIKHRDRGWDKSWSEMAAEYQSTLEDEFMARYEVACSLTKVTSHTPEELEMYRQIKGDEVAKEKYLGFYNYTADHNDLTLALTRENNQEHQAVS</sequence>
<evidence type="ECO:0000259" key="1">
    <source>
        <dbReference type="Pfam" id="PF01494"/>
    </source>
</evidence>
<dbReference type="SUPFAM" id="SSF51905">
    <property type="entry name" value="FAD/NAD(P)-binding domain"/>
    <property type="match status" value="1"/>
</dbReference>
<accession>A0ABT3X744</accession>
<evidence type="ECO:0000313" key="2">
    <source>
        <dbReference type="EMBL" id="MCX7571812.1"/>
    </source>
</evidence>
<proteinExistence type="predicted"/>
<dbReference type="Gene3D" id="3.50.50.60">
    <property type="entry name" value="FAD/NAD(P)-binding domain"/>
    <property type="match status" value="1"/>
</dbReference>
<dbReference type="Proteomes" id="UP001208017">
    <property type="component" value="Unassembled WGS sequence"/>
</dbReference>
<gene>
    <name evidence="2" type="ORF">OS242_17855</name>
</gene>
<comment type="caution">
    <text evidence="2">The sequence shown here is derived from an EMBL/GenBank/DDBJ whole genome shotgun (WGS) entry which is preliminary data.</text>
</comment>
<dbReference type="Pfam" id="PF01494">
    <property type="entry name" value="FAD_binding_3"/>
    <property type="match status" value="1"/>
</dbReference>
<dbReference type="PANTHER" id="PTHR42685">
    <property type="entry name" value="GERANYLGERANYL DIPHOSPHATE REDUCTASE"/>
    <property type="match status" value="1"/>
</dbReference>
<feature type="domain" description="FAD-binding" evidence="1">
    <location>
        <begin position="9"/>
        <end position="327"/>
    </location>
</feature>
<dbReference type="InterPro" id="IPR002938">
    <property type="entry name" value="FAD-bd"/>
</dbReference>
<dbReference type="PANTHER" id="PTHR42685:SF22">
    <property type="entry name" value="CONDITIONED MEDIUM FACTOR RECEPTOR 1"/>
    <property type="match status" value="1"/>
</dbReference>
<evidence type="ECO:0000313" key="3">
    <source>
        <dbReference type="Proteomes" id="UP001208017"/>
    </source>
</evidence>
<name>A0ABT3X744_9BACL</name>
<dbReference type="InterPro" id="IPR050407">
    <property type="entry name" value="Geranylgeranyl_reductase"/>
</dbReference>
<dbReference type="EMBL" id="JAPMLT010000013">
    <property type="protein sequence ID" value="MCX7571812.1"/>
    <property type="molecule type" value="Genomic_DNA"/>
</dbReference>
<organism evidence="2 3">
    <name type="scientific">Tumebacillus lacus</name>
    <dbReference type="NCBI Taxonomy" id="2995335"/>
    <lineage>
        <taxon>Bacteria</taxon>
        <taxon>Bacillati</taxon>
        <taxon>Bacillota</taxon>
        <taxon>Bacilli</taxon>
        <taxon>Bacillales</taxon>
        <taxon>Alicyclobacillaceae</taxon>
        <taxon>Tumebacillus</taxon>
    </lineage>
</organism>
<dbReference type="RefSeq" id="WP_267153063.1">
    <property type="nucleotide sequence ID" value="NZ_JAPMLT010000013.1"/>
</dbReference>
<reference evidence="2 3" key="1">
    <citation type="submission" date="2022-11" db="EMBL/GenBank/DDBJ databases">
        <title>Study of microbial diversity in lake waters.</title>
        <authorList>
            <person name="Zhang J."/>
        </authorList>
    </citation>
    <scope>NUCLEOTIDE SEQUENCE [LARGE SCALE GENOMIC DNA]</scope>
    <source>
        <strain evidence="2 3">DT12</strain>
    </source>
</reference>